<protein>
    <submittedName>
        <fullName evidence="1">Uncharacterized protein</fullName>
    </submittedName>
</protein>
<dbReference type="AlphaFoldDB" id="C3YZA5"/>
<dbReference type="GO" id="GO:0043248">
    <property type="term" value="P:proteasome assembly"/>
    <property type="evidence" value="ECO:0007669"/>
    <property type="project" value="InterPro"/>
</dbReference>
<dbReference type="PANTHER" id="PTHR31051">
    <property type="entry name" value="PROTEASOME ASSEMBLY CHAPERONE 3"/>
    <property type="match status" value="1"/>
</dbReference>
<gene>
    <name evidence="1" type="ORF">BRAFLDRAFT_123313</name>
</gene>
<name>C3YZA5_BRAFL</name>
<dbReference type="eggNOG" id="KOG4828">
    <property type="taxonomic scope" value="Eukaryota"/>
</dbReference>
<dbReference type="Pfam" id="PF10178">
    <property type="entry name" value="PAC3"/>
    <property type="match status" value="1"/>
</dbReference>
<dbReference type="InParanoid" id="C3YZA5"/>
<dbReference type="InterPro" id="IPR018788">
    <property type="entry name" value="Proteasome_assmbl_chp_3"/>
</dbReference>
<dbReference type="PANTHER" id="PTHR31051:SF1">
    <property type="entry name" value="PROTEASOME ASSEMBLY CHAPERONE 3"/>
    <property type="match status" value="1"/>
</dbReference>
<accession>C3YZA5</accession>
<organism>
    <name type="scientific">Branchiostoma floridae</name>
    <name type="common">Florida lancelet</name>
    <name type="synonym">Amphioxus</name>
    <dbReference type="NCBI Taxonomy" id="7739"/>
    <lineage>
        <taxon>Eukaryota</taxon>
        <taxon>Metazoa</taxon>
        <taxon>Chordata</taxon>
        <taxon>Cephalochordata</taxon>
        <taxon>Leptocardii</taxon>
        <taxon>Amphioxiformes</taxon>
        <taxon>Branchiostomatidae</taxon>
        <taxon>Branchiostoma</taxon>
    </lineage>
</organism>
<dbReference type="STRING" id="7739.C3YZA5"/>
<dbReference type="EMBL" id="GG666566">
    <property type="protein sequence ID" value="EEN54176.1"/>
    <property type="molecule type" value="Genomic_DNA"/>
</dbReference>
<dbReference type="Gene3D" id="3.30.230.90">
    <property type="match status" value="1"/>
</dbReference>
<evidence type="ECO:0000313" key="1">
    <source>
        <dbReference type="EMBL" id="EEN54176.1"/>
    </source>
</evidence>
<proteinExistence type="predicted"/>
<dbReference type="InterPro" id="IPR053720">
    <property type="entry name" value="Psm_Assembly_Chaperone"/>
</dbReference>
<sequence>MAGGTPRTKQGAAVVNGVHTDVVCTGFGDSIFVVVTQYQKLGTLVQVVPGVSADGTSAPTYTTRVLLGKDEPMTHVFARSLGEKICPNNDYKPFTLAVALKDWSPQVLHAAEELVLQNKVW</sequence>
<reference evidence="1" key="1">
    <citation type="journal article" date="2008" name="Nature">
        <title>The amphioxus genome and the evolution of the chordate karyotype.</title>
        <authorList>
            <consortium name="US DOE Joint Genome Institute (JGI-PGF)"/>
            <person name="Putnam N.H."/>
            <person name="Butts T."/>
            <person name="Ferrier D.E.K."/>
            <person name="Furlong R.F."/>
            <person name="Hellsten U."/>
            <person name="Kawashima T."/>
            <person name="Robinson-Rechavi M."/>
            <person name="Shoguchi E."/>
            <person name="Terry A."/>
            <person name="Yu J.-K."/>
            <person name="Benito-Gutierrez E.L."/>
            <person name="Dubchak I."/>
            <person name="Garcia-Fernandez J."/>
            <person name="Gibson-Brown J.J."/>
            <person name="Grigoriev I.V."/>
            <person name="Horton A.C."/>
            <person name="de Jong P.J."/>
            <person name="Jurka J."/>
            <person name="Kapitonov V.V."/>
            <person name="Kohara Y."/>
            <person name="Kuroki Y."/>
            <person name="Lindquist E."/>
            <person name="Lucas S."/>
            <person name="Osoegawa K."/>
            <person name="Pennacchio L.A."/>
            <person name="Salamov A.A."/>
            <person name="Satou Y."/>
            <person name="Sauka-Spengler T."/>
            <person name="Schmutz J."/>
            <person name="Shin-I T."/>
            <person name="Toyoda A."/>
            <person name="Bronner-Fraser M."/>
            <person name="Fujiyama A."/>
            <person name="Holland L.Z."/>
            <person name="Holland P.W.H."/>
            <person name="Satoh N."/>
            <person name="Rokhsar D.S."/>
        </authorList>
    </citation>
    <scope>NUCLEOTIDE SEQUENCE [LARGE SCALE GENOMIC DNA]</scope>
    <source>
        <strain evidence="1">S238N-H82</strain>
        <tissue evidence="1">Testes</tissue>
    </source>
</reference>